<dbReference type="Proteomes" id="UP000007494">
    <property type="component" value="Chromosome X"/>
</dbReference>
<dbReference type="InterPro" id="IPR011990">
    <property type="entry name" value="TPR-like_helical_dom_sf"/>
</dbReference>
<evidence type="ECO:0000313" key="9">
    <source>
        <dbReference type="EMBL" id="CBZ54791.1"/>
    </source>
</evidence>
<dbReference type="Pfam" id="PF24762">
    <property type="entry name" value="TPR_IF140-IFT172"/>
    <property type="match status" value="3"/>
</dbReference>
<dbReference type="InterPro" id="IPR056168">
    <property type="entry name" value="TPR_IF140/IFT172/WDR19"/>
</dbReference>
<feature type="region of interest" description="Disordered" evidence="6">
    <location>
        <begin position="970"/>
        <end position="997"/>
    </location>
</feature>
<dbReference type="PANTHER" id="PTHR15722:SF7">
    <property type="entry name" value="INTRAFLAGELLAR TRANSPORT PROTEIN 140 HOMOLOG"/>
    <property type="match status" value="1"/>
</dbReference>
<keyword evidence="5" id="KW-0966">Cell projection</keyword>
<dbReference type="InParanoid" id="F0VL39"/>
<keyword evidence="2" id="KW-0853">WD repeat</keyword>
<organism evidence="9 10">
    <name type="scientific">Neospora caninum (strain Liverpool)</name>
    <dbReference type="NCBI Taxonomy" id="572307"/>
    <lineage>
        <taxon>Eukaryota</taxon>
        <taxon>Sar</taxon>
        <taxon>Alveolata</taxon>
        <taxon>Apicomplexa</taxon>
        <taxon>Conoidasida</taxon>
        <taxon>Coccidia</taxon>
        <taxon>Eucoccidiorida</taxon>
        <taxon>Eimeriorina</taxon>
        <taxon>Sarcocystidae</taxon>
        <taxon>Neospora</taxon>
    </lineage>
</organism>
<feature type="domain" description="IF140 C-terminal TPR" evidence="7">
    <location>
        <begin position="1060"/>
        <end position="1177"/>
    </location>
</feature>
<dbReference type="eggNOG" id="KOG3617">
    <property type="taxonomic scope" value="Eukaryota"/>
</dbReference>
<protein>
    <recommendedName>
        <fullName evidence="11">Tetratricopeptide repeat-containing protein</fullName>
    </recommendedName>
</protein>
<dbReference type="GO" id="GO:0030991">
    <property type="term" value="C:intraciliary transport particle A"/>
    <property type="evidence" value="ECO:0007669"/>
    <property type="project" value="TreeGrafter"/>
</dbReference>
<dbReference type="GO" id="GO:0005930">
    <property type="term" value="C:axoneme"/>
    <property type="evidence" value="ECO:0007669"/>
    <property type="project" value="TreeGrafter"/>
</dbReference>
<gene>
    <name evidence="9" type="ORF">NCLIV_052170</name>
</gene>
<name>F0VL39_NEOCL</name>
<dbReference type="GeneID" id="13446495"/>
<evidence type="ECO:0000313" key="10">
    <source>
        <dbReference type="Proteomes" id="UP000007494"/>
    </source>
</evidence>
<dbReference type="EMBL" id="FR823391">
    <property type="protein sequence ID" value="CBZ54791.1"/>
    <property type="molecule type" value="Genomic_DNA"/>
</dbReference>
<feature type="region of interest" description="Disordered" evidence="6">
    <location>
        <begin position="120"/>
        <end position="139"/>
    </location>
</feature>
<evidence type="ECO:0000259" key="8">
    <source>
        <dbReference type="Pfam" id="PF24762"/>
    </source>
</evidence>
<evidence type="ECO:0000256" key="2">
    <source>
        <dbReference type="ARBA" id="ARBA00022574"/>
    </source>
</evidence>
<sequence length="1288" mass="142037">MPTQPKEEKRVEEWEAIEHLPRYETRAARRGRRRVYCQCRRRRTALSSELAWEDFELIHEADRDSCLSVAVFEGDDEAVAISGKAALSLLSWIEPTFAADAGLIALQSGLTEISLFMEKQREEKSGDNAEPSPSGTDALRPASPFFFGDSLPSTASTRITTRQPFTGLTLNRSMLTVFNTQLVTVFKITEDHGSLLACAVSCIETTGVTGAAAYVAGSSTTLFLATPRGVQQMSLEGQDRGLLSERETLDPPMAAPQLLWLKGDTLGVLSEDTCLSVWRLGKGAPALLSTGKVEASFAEDEAILVKSMVGAKDGSRISFVLKRRKQRICLPDGGDTSNPDGCCNRPVPVAERSSAERMTEEDAEEELGIFDVATSSLRIYGSEILGSTKITFHGWDERDTRLLACCVWRPENPADTGSRNEEGGSPSSKQMDSSRPYLVTFFIDPDGRLAEQECMPSCVPLVEAKSTLATPPRAVIDSLTASGWPDSRLVGGASEYLPSKLVQPTPVCLGTPFFSFVYFETFSGPNGLSNAVSDERASAGGTHGRWAVRSWTQLPDSQEQRRQTWRVDEKADLASCTSSLNRTGQAASPRLVKRLMRDFRSLDLKALTEEVISSVTDVSYYLAFNNVEKAYQALSFTTSSKPLYPEMAKISIKTRRLEIALKCIGKLKMPKLHAALRWHGVRLEKHAWETEPGVNVYPLETPQDAKASNPREKLGAQARSKEALLKQALKWYSRGKLRSHQVRVLCSTDQIDEARKVCSETGDQDACLLLAHELEKRGQVQEAVRLYTKAGRLRKALSMCVLMKQASGKLQAVSFELIWTTDPLVRMPHSLGQQEELDSDLMAAALNASHEDLVAAAASFYERREYEKAVALFRKAGQLDTALQVCLAANLRDSLRLLADEATPSNDPSVVEKCAAAFVDAGMIDRAIQLLAKTKRFDAALQLCENRHLVLSDSLVKALTPSKDDAIHCIPSTATDSRGDTTGAGGSDTDDERDRETRTAFEARRGVLIRLGKLCLRQKLFHQACRSFTAAGEIVTAIDCLLKTGDTEKIIYFAPKAFPKLAAFYINLAQMEIEEHSEYERALSSLQESRDYLIHCPDAAKKIDLLEARIDIITRYIDATRLRAEDPDAMARELVLLLKTPAAEKVLKIGDVFSELGRYYNSIGNFAAVRFLIKKMQERNLPVSLYLSQEIIGDVCAATGSVIDEGEFHDHGTSPPRQIDRTSQWREGTRRGQDVSPESAEVSQGFDERSSAVALMSDFEEPGNTQDDGLPDDPVDSDWEDGRTVEAP</sequence>
<evidence type="ECO:0000256" key="6">
    <source>
        <dbReference type="SAM" id="MobiDB-lite"/>
    </source>
</evidence>
<feature type="domain" description="IF140/IFT172/WDR19 TPR" evidence="8">
    <location>
        <begin position="715"/>
        <end position="800"/>
    </location>
</feature>
<dbReference type="SUPFAM" id="SSF48452">
    <property type="entry name" value="TPR-like"/>
    <property type="match status" value="2"/>
</dbReference>
<keyword evidence="3" id="KW-0677">Repeat</keyword>
<evidence type="ECO:0000256" key="5">
    <source>
        <dbReference type="ARBA" id="ARBA00023273"/>
    </source>
</evidence>
<feature type="region of interest" description="Disordered" evidence="6">
    <location>
        <begin position="1206"/>
        <end position="1288"/>
    </location>
</feature>
<dbReference type="InterPro" id="IPR056156">
    <property type="entry name" value="TPR_IF140_C"/>
</dbReference>
<comment type="subcellular location">
    <subcellularLocation>
        <location evidence="1">Cell projection</location>
        <location evidence="1">Cilium</location>
    </subcellularLocation>
</comment>
<keyword evidence="10" id="KW-1185">Reference proteome</keyword>
<feature type="compositionally biased region" description="Acidic residues" evidence="6">
    <location>
        <begin position="1269"/>
        <end position="1279"/>
    </location>
</feature>
<dbReference type="RefSeq" id="XP_003884819.1">
    <property type="nucleotide sequence ID" value="XM_003884770.1"/>
</dbReference>
<dbReference type="OMA" id="HQDASHE"/>
<feature type="region of interest" description="Disordered" evidence="6">
    <location>
        <begin position="340"/>
        <end position="363"/>
    </location>
</feature>
<accession>F0VL39</accession>
<dbReference type="PANTHER" id="PTHR15722">
    <property type="entry name" value="IFT140/172-RELATED"/>
    <property type="match status" value="1"/>
</dbReference>
<dbReference type="GO" id="GO:0036064">
    <property type="term" value="C:ciliary basal body"/>
    <property type="evidence" value="ECO:0007669"/>
    <property type="project" value="TreeGrafter"/>
</dbReference>
<reference evidence="10" key="1">
    <citation type="journal article" date="2012" name="PLoS Pathog.">
        <title>Comparative genomics of the apicomplexan parasites Toxoplasma gondii and Neospora caninum: Coccidia differing in host range and transmission strategy.</title>
        <authorList>
            <person name="Reid A.J."/>
            <person name="Vermont S.J."/>
            <person name="Cotton J.A."/>
            <person name="Harris D."/>
            <person name="Hill-Cawthorne G.A."/>
            <person name="Konen-Waisman S."/>
            <person name="Latham S.M."/>
            <person name="Mourier T."/>
            <person name="Norton R."/>
            <person name="Quail M.A."/>
            <person name="Sanders M."/>
            <person name="Shanmugam D."/>
            <person name="Sohal A."/>
            <person name="Wasmuth J.D."/>
            <person name="Brunk B."/>
            <person name="Grigg M.E."/>
            <person name="Howard J.C."/>
            <person name="Parkinson J."/>
            <person name="Roos D.S."/>
            <person name="Trees A.J."/>
            <person name="Berriman M."/>
            <person name="Pain A."/>
            <person name="Wastling J.M."/>
        </authorList>
    </citation>
    <scope>NUCLEOTIDE SEQUENCE [LARGE SCALE GENOMIC DNA]</scope>
    <source>
        <strain evidence="10">Liverpool</strain>
    </source>
</reference>
<dbReference type="OrthoDB" id="333116at2759"/>
<dbReference type="VEuPathDB" id="ToxoDB:NCLIV_052170"/>
<feature type="domain" description="IF140/IFT172/WDR19 TPR" evidence="8">
    <location>
        <begin position="1000"/>
        <end position="1057"/>
    </location>
</feature>
<proteinExistence type="predicted"/>
<feature type="domain" description="IF140/IFT172/WDR19 TPR" evidence="8">
    <location>
        <begin position="832"/>
        <end position="965"/>
    </location>
</feature>
<feature type="compositionally biased region" description="Basic and acidic residues" evidence="6">
    <location>
        <begin position="1206"/>
        <end position="1233"/>
    </location>
</feature>
<feature type="region of interest" description="Disordered" evidence="6">
    <location>
        <begin position="414"/>
        <end position="433"/>
    </location>
</feature>
<evidence type="ECO:0000256" key="3">
    <source>
        <dbReference type="ARBA" id="ARBA00022737"/>
    </source>
</evidence>
<dbReference type="GO" id="GO:0035721">
    <property type="term" value="P:intraciliary retrograde transport"/>
    <property type="evidence" value="ECO:0007669"/>
    <property type="project" value="TreeGrafter"/>
</dbReference>
<evidence type="ECO:0000256" key="4">
    <source>
        <dbReference type="ARBA" id="ARBA00023069"/>
    </source>
</evidence>
<evidence type="ECO:0008006" key="11">
    <source>
        <dbReference type="Google" id="ProtNLM"/>
    </source>
</evidence>
<evidence type="ECO:0000256" key="1">
    <source>
        <dbReference type="ARBA" id="ARBA00004138"/>
    </source>
</evidence>
<dbReference type="Gene3D" id="1.25.40.10">
    <property type="entry name" value="Tetratricopeptide repeat domain"/>
    <property type="match status" value="1"/>
</dbReference>
<evidence type="ECO:0000259" key="7">
    <source>
        <dbReference type="Pfam" id="PF24760"/>
    </source>
</evidence>
<dbReference type="Pfam" id="PF24760">
    <property type="entry name" value="TPR_IF140_C"/>
    <property type="match status" value="1"/>
</dbReference>
<keyword evidence="4" id="KW-0969">Cilium</keyword>